<dbReference type="Proteomes" id="UP000000787">
    <property type="component" value="Chromosome"/>
</dbReference>
<dbReference type="InterPro" id="IPR029058">
    <property type="entry name" value="AB_hydrolase_fold"/>
</dbReference>
<feature type="domain" description="AB hydrolase-1" evidence="1">
    <location>
        <begin position="28"/>
        <end position="252"/>
    </location>
</feature>
<organism evidence="2 3">
    <name type="scientific">Herpetosiphon aurantiacus (strain ATCC 23779 / DSM 785 / 114-95)</name>
    <dbReference type="NCBI Taxonomy" id="316274"/>
    <lineage>
        <taxon>Bacteria</taxon>
        <taxon>Bacillati</taxon>
        <taxon>Chloroflexota</taxon>
        <taxon>Chloroflexia</taxon>
        <taxon>Herpetosiphonales</taxon>
        <taxon>Herpetosiphonaceae</taxon>
        <taxon>Herpetosiphon</taxon>
    </lineage>
</organism>
<dbReference type="InterPro" id="IPR050266">
    <property type="entry name" value="AB_hydrolase_sf"/>
</dbReference>
<sequence length="271" mass="30916">MSNQLSAKTINIHDFDLHYYTVGNPDNPALILIHPAFGDHQCFAQQIDSFAKLHYVILIDLPGHGRSQPSKALIGIERTPEYLAAILQNENQAQAHVLGVSLGSLIAQEFAYRYPHLVASVTVVGGYSIFGDQRAVMRAQRKEMLKWMFMVLFSIERFRRYVAKISVFYSAGQELFYQRMQFFSRSSFRLMSKLNQIMHPNEVAPQQKLLVLVGEHDQPIALQAAREWQQQQPTIDYHVLPNAGHCANMDNPTLFNQLVLDFLHSAPKPHN</sequence>
<dbReference type="BioCyc" id="HAUR316274:GHYA-2840-MONOMER"/>
<evidence type="ECO:0000259" key="1">
    <source>
        <dbReference type="Pfam" id="PF00561"/>
    </source>
</evidence>
<dbReference type="Gene3D" id="3.40.50.1820">
    <property type="entry name" value="alpha/beta hydrolase"/>
    <property type="match status" value="1"/>
</dbReference>
<keyword evidence="2" id="KW-0378">Hydrolase</keyword>
<protein>
    <submittedName>
        <fullName evidence="2">Alpha/beta hydrolase fold</fullName>
    </submittedName>
</protein>
<dbReference type="InParanoid" id="A9B205"/>
<dbReference type="GO" id="GO:0016787">
    <property type="term" value="F:hydrolase activity"/>
    <property type="evidence" value="ECO:0007669"/>
    <property type="project" value="UniProtKB-KW"/>
</dbReference>
<dbReference type="Pfam" id="PF00561">
    <property type="entry name" value="Abhydrolase_1"/>
    <property type="match status" value="1"/>
</dbReference>
<accession>A9B205</accession>
<dbReference type="AlphaFoldDB" id="A9B205"/>
<proteinExistence type="predicted"/>
<dbReference type="KEGG" id="hau:Haur_2809"/>
<gene>
    <name evidence="2" type="ordered locus">Haur_2809</name>
</gene>
<dbReference type="SUPFAM" id="SSF53474">
    <property type="entry name" value="alpha/beta-Hydrolases"/>
    <property type="match status" value="1"/>
</dbReference>
<dbReference type="eggNOG" id="COG0596">
    <property type="taxonomic scope" value="Bacteria"/>
</dbReference>
<reference evidence="2 3" key="1">
    <citation type="journal article" date="2011" name="Stand. Genomic Sci.">
        <title>Complete genome sequence of the filamentous gliding predatory bacterium Herpetosiphon aurantiacus type strain (114-95(T)).</title>
        <authorList>
            <person name="Kiss H."/>
            <person name="Nett M."/>
            <person name="Domin N."/>
            <person name="Martin K."/>
            <person name="Maresca J.A."/>
            <person name="Copeland A."/>
            <person name="Lapidus A."/>
            <person name="Lucas S."/>
            <person name="Berry K.W."/>
            <person name="Glavina Del Rio T."/>
            <person name="Dalin E."/>
            <person name="Tice H."/>
            <person name="Pitluck S."/>
            <person name="Richardson P."/>
            <person name="Bruce D."/>
            <person name="Goodwin L."/>
            <person name="Han C."/>
            <person name="Detter J.C."/>
            <person name="Schmutz J."/>
            <person name="Brettin T."/>
            <person name="Land M."/>
            <person name="Hauser L."/>
            <person name="Kyrpides N.C."/>
            <person name="Ivanova N."/>
            <person name="Goker M."/>
            <person name="Woyke T."/>
            <person name="Klenk H.P."/>
            <person name="Bryant D.A."/>
        </authorList>
    </citation>
    <scope>NUCLEOTIDE SEQUENCE [LARGE SCALE GENOMIC DNA]</scope>
    <source>
        <strain evidence="3">ATCC 23779 / DSM 785 / 114-95</strain>
    </source>
</reference>
<dbReference type="PANTHER" id="PTHR43798">
    <property type="entry name" value="MONOACYLGLYCEROL LIPASE"/>
    <property type="match status" value="1"/>
</dbReference>
<keyword evidence="3" id="KW-1185">Reference proteome</keyword>
<evidence type="ECO:0000313" key="3">
    <source>
        <dbReference type="Proteomes" id="UP000000787"/>
    </source>
</evidence>
<dbReference type="STRING" id="316274.Haur_2809"/>
<dbReference type="EMBL" id="CP000875">
    <property type="protein sequence ID" value="ABX05447.1"/>
    <property type="molecule type" value="Genomic_DNA"/>
</dbReference>
<dbReference type="InterPro" id="IPR000073">
    <property type="entry name" value="AB_hydrolase_1"/>
</dbReference>
<evidence type="ECO:0000313" key="2">
    <source>
        <dbReference type="EMBL" id="ABX05447.1"/>
    </source>
</evidence>
<dbReference type="HOGENOM" id="CLU_020336_50_1_0"/>
<name>A9B205_HERA2</name>
<dbReference type="PRINTS" id="PR00111">
    <property type="entry name" value="ABHYDROLASE"/>
</dbReference>